<evidence type="ECO:0000256" key="5">
    <source>
        <dbReference type="PROSITE-ProRule" id="PRU00708"/>
    </source>
</evidence>
<feature type="region of interest" description="Disordered" evidence="6">
    <location>
        <begin position="378"/>
        <end position="405"/>
    </location>
</feature>
<evidence type="ECO:0000256" key="2">
    <source>
        <dbReference type="ARBA" id="ARBA00022737"/>
    </source>
</evidence>
<feature type="region of interest" description="Disordered" evidence="6">
    <location>
        <begin position="641"/>
        <end position="682"/>
    </location>
</feature>
<dbReference type="InterPro" id="IPR002885">
    <property type="entry name" value="PPR_rpt"/>
</dbReference>
<protein>
    <recommendedName>
        <fullName evidence="9">Pentatricopeptide repeat-containing protein</fullName>
    </recommendedName>
</protein>
<feature type="repeat" description="PPR" evidence="5">
    <location>
        <begin position="700"/>
        <end position="734"/>
    </location>
</feature>
<dbReference type="PANTHER" id="PTHR47447:SF25">
    <property type="entry name" value="SAP DOMAIN-CONTAINING PROTEIN"/>
    <property type="match status" value="1"/>
</dbReference>
<evidence type="ECO:0000256" key="3">
    <source>
        <dbReference type="ARBA" id="ARBA00044493"/>
    </source>
</evidence>
<dbReference type="EMBL" id="JAAAJB010000144">
    <property type="protein sequence ID" value="KAG0264228.1"/>
    <property type="molecule type" value="Genomic_DNA"/>
</dbReference>
<dbReference type="Gene3D" id="1.25.40.10">
    <property type="entry name" value="Tetratricopeptide repeat domain"/>
    <property type="match status" value="2"/>
</dbReference>
<evidence type="ECO:0000313" key="8">
    <source>
        <dbReference type="Proteomes" id="UP000807716"/>
    </source>
</evidence>
<feature type="compositionally biased region" description="Polar residues" evidence="6">
    <location>
        <begin position="21"/>
        <end position="33"/>
    </location>
</feature>
<keyword evidence="8" id="KW-1185">Reference proteome</keyword>
<dbReference type="Proteomes" id="UP000807716">
    <property type="component" value="Unassembled WGS sequence"/>
</dbReference>
<comment type="similarity">
    <text evidence="1">Belongs to the CCM1 family.</text>
</comment>
<feature type="compositionally biased region" description="Polar residues" evidence="6">
    <location>
        <begin position="651"/>
        <end position="682"/>
    </location>
</feature>
<evidence type="ECO:0000256" key="4">
    <source>
        <dbReference type="ARBA" id="ARBA00044511"/>
    </source>
</evidence>
<dbReference type="NCBIfam" id="TIGR00756">
    <property type="entry name" value="PPR"/>
    <property type="match status" value="1"/>
</dbReference>
<dbReference type="AlphaFoldDB" id="A0A9P6U8M1"/>
<proteinExistence type="inferred from homology"/>
<feature type="repeat" description="PPR" evidence="5">
    <location>
        <begin position="735"/>
        <end position="769"/>
    </location>
</feature>
<dbReference type="OrthoDB" id="185373at2759"/>
<accession>A0A9P6U8M1</accession>
<dbReference type="PROSITE" id="PS51375">
    <property type="entry name" value="PPR"/>
    <property type="match status" value="2"/>
</dbReference>
<evidence type="ECO:0000313" key="7">
    <source>
        <dbReference type="EMBL" id="KAG0264228.1"/>
    </source>
</evidence>
<feature type="region of interest" description="Disordered" evidence="6">
    <location>
        <begin position="521"/>
        <end position="551"/>
    </location>
</feature>
<dbReference type="Pfam" id="PF13041">
    <property type="entry name" value="PPR_2"/>
    <property type="match status" value="1"/>
</dbReference>
<evidence type="ECO:0000256" key="1">
    <source>
        <dbReference type="ARBA" id="ARBA00006192"/>
    </source>
</evidence>
<name>A0A9P6U8M1_9FUNG</name>
<keyword evidence="2" id="KW-0677">Repeat</keyword>
<reference evidence="7" key="1">
    <citation type="journal article" date="2020" name="Fungal Divers.">
        <title>Resolving the Mortierellaceae phylogeny through synthesis of multi-gene phylogenetics and phylogenomics.</title>
        <authorList>
            <person name="Vandepol N."/>
            <person name="Liber J."/>
            <person name="Desiro A."/>
            <person name="Na H."/>
            <person name="Kennedy M."/>
            <person name="Barry K."/>
            <person name="Grigoriev I.V."/>
            <person name="Miller A.N."/>
            <person name="O'Donnell K."/>
            <person name="Stajich J.E."/>
            <person name="Bonito G."/>
        </authorList>
    </citation>
    <scope>NUCLEOTIDE SEQUENCE</scope>
    <source>
        <strain evidence="7">BC1065</strain>
    </source>
</reference>
<feature type="compositionally biased region" description="Basic and acidic residues" evidence="6">
    <location>
        <begin position="383"/>
        <end position="399"/>
    </location>
</feature>
<dbReference type="InterPro" id="IPR011990">
    <property type="entry name" value="TPR-like_helical_dom_sf"/>
</dbReference>
<comment type="caution">
    <text evidence="7">The sequence shown here is derived from an EMBL/GenBank/DDBJ whole genome shotgun (WGS) entry which is preliminary data.</text>
</comment>
<evidence type="ECO:0008006" key="9">
    <source>
        <dbReference type="Google" id="ProtNLM"/>
    </source>
</evidence>
<feature type="compositionally biased region" description="Low complexity" evidence="6">
    <location>
        <begin position="7"/>
        <end position="20"/>
    </location>
</feature>
<sequence length="786" mass="89499">MRYLTDSASAPSSLHSPPAAITSTDPRSLQPSQSRIESLPLWNDPLMPLEGQSPVSDDHGPSLLHSILGVADVTPVHPTLRHLQSKGVHFYSRHDNNDNNSKGTRLPRNQALQTVMDVLIDPTAELEFSDYAYVLAIIDQAVSSQQQFWTILSHFVRRTITKESEDTKFWKVRLGKYVIPVYRSQDRSIFLQQLARLDGEVKEACKEKDDGSHEEGGEEGRRKPLLTDQYILGKLMVESLVYPATDDKEAALLFDALNVHGQIRFHKDVFGTLVKRATLMHSAPQISLLGEIMLRHEALFAQNKVPSRPLLIHRTYMDNYLLKACELGFETLARDVFQASLAAGRCHRTSSFNIILNSYSTKQFGPVSFASTAQLRQQRRRQQRQDIDPHRSTSKRSGDNDSGNFNTLQERLAALRVGKFGRSMLTTHLEPVDKLVREMEQFGVVPDMGTLNILVKLYLEVDLQGIHESRHWQEVFTRYNPADLEPDTVTCNTLLAYYERKRDLVMMRTIYESMTTAEEVGSVVKTRRQRRKEARESDQQPEQPLPKKEEDVLVKSQRDVFTYNTMLYALLRHAKDPTDMAAIGQVFYDMEQDGIPADTVTFNTNIMFHIRRGDFVAAMQVYQDMYEQPAVKDKEETLVRDHPTRRRRTIQKSLPTWTRQPSSTALSTEPLDNTPSDSLSNLSIPKSLSRAFTPTPPTRDSITYTSLMSGYGQSNQMEIATFFFSEMVRLGLEPNFKTYSTLVAGLERAGDFQRAQTLWDMVLKEGKLTPKERKLVEALCLSSKQS</sequence>
<feature type="region of interest" description="Disordered" evidence="6">
    <location>
        <begin position="1"/>
        <end position="33"/>
    </location>
</feature>
<gene>
    <name evidence="7" type="ORF">DFQ27_001347</name>
</gene>
<comment type="subunit">
    <text evidence="4">Binds to mitochondrial small subunit 15S rRNA.</text>
</comment>
<dbReference type="PANTHER" id="PTHR47447">
    <property type="entry name" value="OS03G0856100 PROTEIN"/>
    <property type="match status" value="1"/>
</dbReference>
<organism evidence="7 8">
    <name type="scientific">Actinomortierella ambigua</name>
    <dbReference type="NCBI Taxonomy" id="1343610"/>
    <lineage>
        <taxon>Eukaryota</taxon>
        <taxon>Fungi</taxon>
        <taxon>Fungi incertae sedis</taxon>
        <taxon>Mucoromycota</taxon>
        <taxon>Mortierellomycotina</taxon>
        <taxon>Mortierellomycetes</taxon>
        <taxon>Mortierellales</taxon>
        <taxon>Mortierellaceae</taxon>
        <taxon>Actinomortierella</taxon>
    </lineage>
</organism>
<evidence type="ECO:0000256" key="6">
    <source>
        <dbReference type="SAM" id="MobiDB-lite"/>
    </source>
</evidence>
<comment type="function">
    <text evidence="3">Regulates mitochondrial small subunit maturation by controlling 15S rRNA 5'-end processing. Localizes to the 5' precursor of the 15S rRNA in a position that is subsequently occupied by mS47 in the mature yeast mtSSU. Uses structure and sequence-specific RNA recognition, binding to a single-stranded region of the precursor and specifically recognizing bases -6 to -1. The exchange of Ccm1 for mS47 is coupled to the irreversible removal of precursor rRNA that is accompanied by conformational changes of the mitoribosomal proteins uS5m and mS26. These conformational changes signal completion of 5'-end rRNA processing through protection of the mature 5'-end of the 15S rRNA and stabilization of mS47. The removal of the 5' precursor together with the dissociation of Ccm1 may be catalyzed by the 5'-3' exoribonuclease Pet127. Involved in the specific removal of group I introns in mitochondrial encoded transcripts.</text>
</comment>